<keyword evidence="12" id="KW-0269">Exonuclease</keyword>
<sequence length="336" mass="37201">MSMFSRLRNRTLRWWYDVPLPACMADASPIFQPWYRFDSSVNKWVAFNSTSGLTGTGYNPSNGGKFVLVTWNVDATSPAPEARISALISHIQSLVTPADIIFLQEVSRSALLALLEMPWLRGHWYSSEADTTNWGKQSFTSITLVSRSRLTDPQNAALGPIWRVKYPSRFERDALCCDILLPSHGPAKNPLRVRLANVHLDSLPINPSLRPRQLSIITSYLRATGHGLVAGDFNPVLPDDDILVSANGLLDVWNELYPSEAGFTWGADGDQPFPPNRLDKVAVVGLKPCGIKIIAPGDIGQAGTSKLRQEEEDQKHDHNSLLKWSDHSGLVCSFAL</sequence>
<dbReference type="SUPFAM" id="SSF56219">
    <property type="entry name" value="DNase I-like"/>
    <property type="match status" value="1"/>
</dbReference>
<evidence type="ECO:0000313" key="12">
    <source>
        <dbReference type="EMBL" id="EYE93449.1"/>
    </source>
</evidence>
<evidence type="ECO:0000256" key="9">
    <source>
        <dbReference type="ARBA" id="ARBA00023204"/>
    </source>
</evidence>
<dbReference type="Pfam" id="PF03372">
    <property type="entry name" value="Exo_endo_phos"/>
    <property type="match status" value="1"/>
</dbReference>
<keyword evidence="10" id="KW-0539">Nucleus</keyword>
<protein>
    <submittedName>
        <fullName evidence="12">Endonuclease/Exonuclease/phosphatase family protein</fullName>
    </submittedName>
</protein>
<organism evidence="12 13">
    <name type="scientific">Aspergillus ruber (strain CBS 135680)</name>
    <dbReference type="NCBI Taxonomy" id="1388766"/>
    <lineage>
        <taxon>Eukaryota</taxon>
        <taxon>Fungi</taxon>
        <taxon>Dikarya</taxon>
        <taxon>Ascomycota</taxon>
        <taxon>Pezizomycotina</taxon>
        <taxon>Eurotiomycetes</taxon>
        <taxon>Eurotiomycetidae</taxon>
        <taxon>Eurotiales</taxon>
        <taxon>Aspergillaceae</taxon>
        <taxon>Aspergillus</taxon>
        <taxon>Aspergillus subgen. Aspergillus</taxon>
    </lineage>
</organism>
<evidence type="ECO:0000256" key="3">
    <source>
        <dbReference type="ARBA" id="ARBA00004322"/>
    </source>
</evidence>
<keyword evidence="5" id="KW-0479">Metal-binding</keyword>
<dbReference type="Proteomes" id="UP000019804">
    <property type="component" value="Unassembled WGS sequence"/>
</dbReference>
<evidence type="ECO:0000256" key="10">
    <source>
        <dbReference type="ARBA" id="ARBA00023242"/>
    </source>
</evidence>
<evidence type="ECO:0000256" key="1">
    <source>
        <dbReference type="ARBA" id="ARBA00001936"/>
    </source>
</evidence>
<comment type="subcellular location">
    <subcellularLocation>
        <location evidence="3">Nucleus</location>
        <location evidence="3">PML body</location>
    </subcellularLocation>
</comment>
<name>A0A017S9Y5_ASPRC</name>
<accession>A0A017S9Y5</accession>
<dbReference type="CDD" id="cd09080">
    <property type="entry name" value="TDP2"/>
    <property type="match status" value="1"/>
</dbReference>
<dbReference type="PANTHER" id="PTHR15822">
    <property type="entry name" value="TRAF AND TNF RECEPTOR-ASSOCIATED PROTEIN"/>
    <property type="match status" value="1"/>
</dbReference>
<evidence type="ECO:0000256" key="4">
    <source>
        <dbReference type="ARBA" id="ARBA00022722"/>
    </source>
</evidence>
<dbReference type="GO" id="GO:0005737">
    <property type="term" value="C:cytoplasm"/>
    <property type="evidence" value="ECO:0007669"/>
    <property type="project" value="TreeGrafter"/>
</dbReference>
<keyword evidence="9" id="KW-0234">DNA repair</keyword>
<keyword evidence="8" id="KW-0460">Magnesium</keyword>
<evidence type="ECO:0000256" key="2">
    <source>
        <dbReference type="ARBA" id="ARBA00001946"/>
    </source>
</evidence>
<dbReference type="InterPro" id="IPR036691">
    <property type="entry name" value="Endo/exonu/phosph_ase_sf"/>
</dbReference>
<dbReference type="HOGENOM" id="CLU_042307_1_0_1"/>
<evidence type="ECO:0000256" key="6">
    <source>
        <dbReference type="ARBA" id="ARBA00022763"/>
    </source>
</evidence>
<dbReference type="GeneID" id="63699741"/>
<comment type="cofactor">
    <cofactor evidence="2">
        <name>Mg(2+)</name>
        <dbReference type="ChEBI" id="CHEBI:18420"/>
    </cofactor>
</comment>
<gene>
    <name evidence="12" type="ORF">EURHEDRAFT_460004</name>
</gene>
<dbReference type="InterPro" id="IPR005135">
    <property type="entry name" value="Endo/exonuclease/phosphatase"/>
</dbReference>
<keyword evidence="12" id="KW-0255">Endonuclease</keyword>
<evidence type="ECO:0000313" key="13">
    <source>
        <dbReference type="Proteomes" id="UP000019804"/>
    </source>
</evidence>
<dbReference type="GO" id="GO:0004519">
    <property type="term" value="F:endonuclease activity"/>
    <property type="evidence" value="ECO:0007669"/>
    <property type="project" value="UniProtKB-KW"/>
</dbReference>
<evidence type="ECO:0000256" key="7">
    <source>
        <dbReference type="ARBA" id="ARBA00022801"/>
    </source>
</evidence>
<feature type="domain" description="Endonuclease/exonuclease/phosphatase" evidence="11">
    <location>
        <begin position="69"/>
        <end position="281"/>
    </location>
</feature>
<keyword evidence="6" id="KW-0227">DNA damage</keyword>
<reference evidence="13" key="1">
    <citation type="journal article" date="2014" name="Nat. Commun.">
        <title>Genomic adaptations of the halophilic Dead Sea filamentous fungus Eurotium rubrum.</title>
        <authorList>
            <person name="Kis-Papo T."/>
            <person name="Weig A.R."/>
            <person name="Riley R."/>
            <person name="Persoh D."/>
            <person name="Salamov A."/>
            <person name="Sun H."/>
            <person name="Lipzen A."/>
            <person name="Wasser S.P."/>
            <person name="Rambold G."/>
            <person name="Grigoriev I.V."/>
            <person name="Nevo E."/>
        </authorList>
    </citation>
    <scope>NUCLEOTIDE SEQUENCE [LARGE SCALE GENOMIC DNA]</scope>
    <source>
        <strain evidence="13">CBS 135680</strain>
    </source>
</reference>
<dbReference type="GO" id="GO:0046872">
    <property type="term" value="F:metal ion binding"/>
    <property type="evidence" value="ECO:0007669"/>
    <property type="project" value="UniProtKB-KW"/>
</dbReference>
<evidence type="ECO:0000256" key="5">
    <source>
        <dbReference type="ARBA" id="ARBA00022723"/>
    </source>
</evidence>
<dbReference type="GO" id="GO:0006302">
    <property type="term" value="P:double-strand break repair"/>
    <property type="evidence" value="ECO:0007669"/>
    <property type="project" value="TreeGrafter"/>
</dbReference>
<proteinExistence type="predicted"/>
<dbReference type="PANTHER" id="PTHR15822:SF4">
    <property type="entry name" value="TYROSYL-DNA PHOSPHODIESTERASE 2"/>
    <property type="match status" value="1"/>
</dbReference>
<evidence type="ECO:0000259" key="11">
    <source>
        <dbReference type="Pfam" id="PF03372"/>
    </source>
</evidence>
<dbReference type="Gene3D" id="3.60.10.10">
    <property type="entry name" value="Endonuclease/exonuclease/phosphatase"/>
    <property type="match status" value="1"/>
</dbReference>
<dbReference type="GO" id="GO:0003697">
    <property type="term" value="F:single-stranded DNA binding"/>
    <property type="evidence" value="ECO:0007669"/>
    <property type="project" value="TreeGrafter"/>
</dbReference>
<keyword evidence="4" id="KW-0540">Nuclease</keyword>
<dbReference type="GO" id="GO:0070260">
    <property type="term" value="F:5'-tyrosyl-DNA phosphodiesterase activity"/>
    <property type="evidence" value="ECO:0007669"/>
    <property type="project" value="TreeGrafter"/>
</dbReference>
<dbReference type="InterPro" id="IPR051547">
    <property type="entry name" value="TDP2-like"/>
</dbReference>
<dbReference type="OrthoDB" id="9975959at2759"/>
<dbReference type="EMBL" id="KK088431">
    <property type="protein sequence ID" value="EYE93449.1"/>
    <property type="molecule type" value="Genomic_DNA"/>
</dbReference>
<dbReference type="GO" id="GO:0004527">
    <property type="term" value="F:exonuclease activity"/>
    <property type="evidence" value="ECO:0007669"/>
    <property type="project" value="UniProtKB-KW"/>
</dbReference>
<keyword evidence="7" id="KW-0378">Hydrolase</keyword>
<dbReference type="AlphaFoldDB" id="A0A017S9Y5"/>
<dbReference type="RefSeq" id="XP_040637137.1">
    <property type="nucleotide sequence ID" value="XM_040784617.1"/>
</dbReference>
<evidence type="ECO:0000256" key="8">
    <source>
        <dbReference type="ARBA" id="ARBA00022842"/>
    </source>
</evidence>
<keyword evidence="13" id="KW-1185">Reference proteome</keyword>
<comment type="cofactor">
    <cofactor evidence="1">
        <name>Mn(2+)</name>
        <dbReference type="ChEBI" id="CHEBI:29035"/>
    </cofactor>
</comment>